<dbReference type="AlphaFoldDB" id="A0A6A7AEI2"/>
<proteinExistence type="predicted"/>
<dbReference type="Proteomes" id="UP000799424">
    <property type="component" value="Unassembled WGS sequence"/>
</dbReference>
<protein>
    <submittedName>
        <fullName evidence="2">Uncharacterized protein</fullName>
    </submittedName>
</protein>
<sequence>MWCQAYPQCWQLIMLESLVCQCLSARPIRRRPSFHAPPLYGHLLRLRLSTEIMGLDAKPFGSRYPRLSPRPNGSGIFHLKVIMAMIIEGHLLLKENKELSITTVAKLTDTGLEVVIRHPHSWS</sequence>
<keyword evidence="1" id="KW-0732">Signal</keyword>
<dbReference type="EMBL" id="MU006218">
    <property type="protein sequence ID" value="KAF2831721.1"/>
    <property type="molecule type" value="Genomic_DNA"/>
</dbReference>
<accession>A0A6A7AEI2</accession>
<gene>
    <name evidence="2" type="ORF">CC86DRAFT_142790</name>
</gene>
<evidence type="ECO:0000256" key="1">
    <source>
        <dbReference type="SAM" id="SignalP"/>
    </source>
</evidence>
<reference evidence="2" key="1">
    <citation type="journal article" date="2020" name="Stud. Mycol.">
        <title>101 Dothideomycetes genomes: a test case for predicting lifestyles and emergence of pathogens.</title>
        <authorList>
            <person name="Haridas S."/>
            <person name="Albert R."/>
            <person name="Binder M."/>
            <person name="Bloem J."/>
            <person name="Labutti K."/>
            <person name="Salamov A."/>
            <person name="Andreopoulos B."/>
            <person name="Baker S."/>
            <person name="Barry K."/>
            <person name="Bills G."/>
            <person name="Bluhm B."/>
            <person name="Cannon C."/>
            <person name="Castanera R."/>
            <person name="Culley D."/>
            <person name="Daum C."/>
            <person name="Ezra D."/>
            <person name="Gonzalez J."/>
            <person name="Henrissat B."/>
            <person name="Kuo A."/>
            <person name="Liang C."/>
            <person name="Lipzen A."/>
            <person name="Lutzoni F."/>
            <person name="Magnuson J."/>
            <person name="Mondo S."/>
            <person name="Nolan M."/>
            <person name="Ohm R."/>
            <person name="Pangilinan J."/>
            <person name="Park H.-J."/>
            <person name="Ramirez L."/>
            <person name="Alfaro M."/>
            <person name="Sun H."/>
            <person name="Tritt A."/>
            <person name="Yoshinaga Y."/>
            <person name="Zwiers L.-H."/>
            <person name="Turgeon B."/>
            <person name="Goodwin S."/>
            <person name="Spatafora J."/>
            <person name="Crous P."/>
            <person name="Grigoriev I."/>
        </authorList>
    </citation>
    <scope>NUCLEOTIDE SEQUENCE</scope>
    <source>
        <strain evidence="2">CBS 113818</strain>
    </source>
</reference>
<organism evidence="2 3">
    <name type="scientific">Ophiobolus disseminans</name>
    <dbReference type="NCBI Taxonomy" id="1469910"/>
    <lineage>
        <taxon>Eukaryota</taxon>
        <taxon>Fungi</taxon>
        <taxon>Dikarya</taxon>
        <taxon>Ascomycota</taxon>
        <taxon>Pezizomycotina</taxon>
        <taxon>Dothideomycetes</taxon>
        <taxon>Pleosporomycetidae</taxon>
        <taxon>Pleosporales</taxon>
        <taxon>Pleosporineae</taxon>
        <taxon>Phaeosphaeriaceae</taxon>
        <taxon>Ophiobolus</taxon>
    </lineage>
</organism>
<name>A0A6A7AEI2_9PLEO</name>
<evidence type="ECO:0000313" key="2">
    <source>
        <dbReference type="EMBL" id="KAF2831721.1"/>
    </source>
</evidence>
<feature type="signal peptide" evidence="1">
    <location>
        <begin position="1"/>
        <end position="24"/>
    </location>
</feature>
<feature type="chain" id="PRO_5025487934" evidence="1">
    <location>
        <begin position="25"/>
        <end position="123"/>
    </location>
</feature>
<keyword evidence="3" id="KW-1185">Reference proteome</keyword>
<evidence type="ECO:0000313" key="3">
    <source>
        <dbReference type="Proteomes" id="UP000799424"/>
    </source>
</evidence>